<dbReference type="InterPro" id="IPR051317">
    <property type="entry name" value="Gfo/Idh/MocA_oxidoreduct"/>
</dbReference>
<evidence type="ECO:0000259" key="2">
    <source>
        <dbReference type="Pfam" id="PF22685"/>
    </source>
</evidence>
<dbReference type="SUPFAM" id="SSF55347">
    <property type="entry name" value="Glyceraldehyde-3-phosphate dehydrogenase-like, C-terminal domain"/>
    <property type="match status" value="1"/>
</dbReference>
<feature type="domain" description="Gfo/Idh/MocA-like oxidoreductase N-terminal" evidence="1">
    <location>
        <begin position="10"/>
        <end position="129"/>
    </location>
</feature>
<name>A0ABZ3D9J1_9PROT</name>
<dbReference type="PANTHER" id="PTHR43708:SF1">
    <property type="entry name" value="GALACTOSE_LACTOSE METABOLISM REGULATORY PROTEIN GAL80"/>
    <property type="match status" value="1"/>
</dbReference>
<dbReference type="Pfam" id="PF22685">
    <property type="entry name" value="Gal80p_C-like"/>
    <property type="match status" value="1"/>
</dbReference>
<evidence type="ECO:0000313" key="4">
    <source>
        <dbReference type="Proteomes" id="UP001449795"/>
    </source>
</evidence>
<dbReference type="Gene3D" id="3.40.50.720">
    <property type="entry name" value="NAD(P)-binding Rossmann-like Domain"/>
    <property type="match status" value="1"/>
</dbReference>
<keyword evidence="4" id="KW-1185">Reference proteome</keyword>
<sequence length="361" mass="38408">MTHTPKNPIGIGIIGASPGYTWASIAHLPAITALPQFRLVAVSTTRMESAQETAKAFGAPHAFDRPEPLIEHPDVDLVVVSVRAPLHAPLVGAALAAKKDVFCEWPVGGTLTDTIELAEIARKNGVRTVAGLQRRVAPGVRHLRELIESGYIGKLRSVNFTGSANRLGARRPEALAYTAAVESGINALHLHTAHYLDVALSIVGEPASFTALVSRQFDETVIEETGRATPVTAPDQVALAGTLRSGAILSARMEAGKRNGASLSWTFTGTEGDLALSNDLVLSGARGDDQPLVPIEIPDDPAWPSQGDLSDYAFQTAQLYAGYAANSPLLPTFDDAARLRQLLEAFVESSTTGRRIDWKPS</sequence>
<proteinExistence type="predicted"/>
<dbReference type="InterPro" id="IPR055080">
    <property type="entry name" value="Gal80p-like_C"/>
</dbReference>
<dbReference type="PANTHER" id="PTHR43708">
    <property type="entry name" value="CONSERVED EXPRESSED OXIDOREDUCTASE (EUROFUNG)"/>
    <property type="match status" value="1"/>
</dbReference>
<organism evidence="3 4">
    <name type="scientific">Nguyenibacter vanlangensis</name>
    <dbReference type="NCBI Taxonomy" id="1216886"/>
    <lineage>
        <taxon>Bacteria</taxon>
        <taxon>Pseudomonadati</taxon>
        <taxon>Pseudomonadota</taxon>
        <taxon>Alphaproteobacteria</taxon>
        <taxon>Acetobacterales</taxon>
        <taxon>Acetobacteraceae</taxon>
        <taxon>Nguyenibacter</taxon>
    </lineage>
</organism>
<dbReference type="SUPFAM" id="SSF51735">
    <property type="entry name" value="NAD(P)-binding Rossmann-fold domains"/>
    <property type="match status" value="1"/>
</dbReference>
<dbReference type="InterPro" id="IPR036291">
    <property type="entry name" value="NAD(P)-bd_dom_sf"/>
</dbReference>
<feature type="domain" description="Gal80p-like C-terminal" evidence="2">
    <location>
        <begin position="138"/>
        <end position="276"/>
    </location>
</feature>
<evidence type="ECO:0000259" key="1">
    <source>
        <dbReference type="Pfam" id="PF01408"/>
    </source>
</evidence>
<dbReference type="EMBL" id="CP152276">
    <property type="protein sequence ID" value="XAE44435.1"/>
    <property type="molecule type" value="Genomic_DNA"/>
</dbReference>
<accession>A0ABZ3D9J1</accession>
<dbReference type="Pfam" id="PF01408">
    <property type="entry name" value="GFO_IDH_MocA"/>
    <property type="match status" value="1"/>
</dbReference>
<dbReference type="InterPro" id="IPR000683">
    <property type="entry name" value="Gfo/Idh/MocA-like_OxRdtase_N"/>
</dbReference>
<dbReference type="Gene3D" id="3.30.360.10">
    <property type="entry name" value="Dihydrodipicolinate Reductase, domain 2"/>
    <property type="match status" value="1"/>
</dbReference>
<dbReference type="RefSeq" id="WP_342629691.1">
    <property type="nucleotide sequence ID" value="NZ_CP152276.1"/>
</dbReference>
<reference evidence="3 4" key="1">
    <citation type="submission" date="2024-04" db="EMBL/GenBank/DDBJ databases">
        <title>Complete genome sequence of Nguyenibacter vanlangesis HBCM-1154, a strain capable of nitrogen fixation, IAA production, and phosphorus solubilization isolated from sugarcane soil.</title>
        <authorList>
            <person name="MY HANH P."/>
        </authorList>
    </citation>
    <scope>NUCLEOTIDE SEQUENCE [LARGE SCALE GENOMIC DNA]</scope>
    <source>
        <strain evidence="3 4">HBCM 1154</strain>
    </source>
</reference>
<gene>
    <name evidence="3" type="ORF">AAC691_08410</name>
</gene>
<protein>
    <submittedName>
        <fullName evidence="3">Gfo/Idh/MocA family oxidoreductase</fullName>
    </submittedName>
</protein>
<evidence type="ECO:0000313" key="3">
    <source>
        <dbReference type="EMBL" id="XAE44435.1"/>
    </source>
</evidence>
<dbReference type="Proteomes" id="UP001449795">
    <property type="component" value="Chromosome"/>
</dbReference>